<dbReference type="Gene3D" id="2.60.40.10">
    <property type="entry name" value="Immunoglobulins"/>
    <property type="match status" value="11"/>
</dbReference>
<feature type="compositionally biased region" description="Gly residues" evidence="2">
    <location>
        <begin position="4032"/>
        <end position="4041"/>
    </location>
</feature>
<dbReference type="InterPro" id="IPR002909">
    <property type="entry name" value="IPT_dom"/>
</dbReference>
<evidence type="ECO:0000256" key="2">
    <source>
        <dbReference type="SAM" id="MobiDB-lite"/>
    </source>
</evidence>
<evidence type="ECO:0000256" key="1">
    <source>
        <dbReference type="ARBA" id="ARBA00022729"/>
    </source>
</evidence>
<evidence type="ECO:0000313" key="4">
    <source>
        <dbReference type="EMBL" id="TQF15750.1"/>
    </source>
</evidence>
<evidence type="ECO:0000313" key="5">
    <source>
        <dbReference type="Proteomes" id="UP000315369"/>
    </source>
</evidence>
<feature type="domain" description="IPT/TIG" evidence="3">
    <location>
        <begin position="130"/>
        <end position="213"/>
    </location>
</feature>
<dbReference type="Pfam" id="PF08309">
    <property type="entry name" value="LVIVD"/>
    <property type="match status" value="1"/>
</dbReference>
<dbReference type="InterPro" id="IPR013783">
    <property type="entry name" value="Ig-like_fold"/>
</dbReference>
<dbReference type="Gene3D" id="2.60.40.1220">
    <property type="match status" value="1"/>
</dbReference>
<dbReference type="OrthoDB" id="5475758at2"/>
<dbReference type="InterPro" id="IPR013211">
    <property type="entry name" value="LVIVD"/>
</dbReference>
<dbReference type="InterPro" id="IPR014755">
    <property type="entry name" value="Cu-Rt/internalin_Ig-like"/>
</dbReference>
<dbReference type="InterPro" id="IPR032812">
    <property type="entry name" value="SbsA_Ig"/>
</dbReference>
<dbReference type="EMBL" id="VIFM01000036">
    <property type="protein sequence ID" value="TQF15750.1"/>
    <property type="molecule type" value="Genomic_DNA"/>
</dbReference>
<feature type="domain" description="IPT/TIG" evidence="3">
    <location>
        <begin position="223"/>
        <end position="305"/>
    </location>
</feature>
<dbReference type="CDD" id="cd00102">
    <property type="entry name" value="IPT"/>
    <property type="match status" value="2"/>
</dbReference>
<organism evidence="4 5">
    <name type="scientific">Myxococcus llanfairpwllgwyngyllgogerychwyrndrobwllllantysiliogogogochensis</name>
    <dbReference type="NCBI Taxonomy" id="2590453"/>
    <lineage>
        <taxon>Bacteria</taxon>
        <taxon>Pseudomonadati</taxon>
        <taxon>Myxococcota</taxon>
        <taxon>Myxococcia</taxon>
        <taxon>Myxococcales</taxon>
        <taxon>Cystobacterineae</taxon>
        <taxon>Myxococcaceae</taxon>
        <taxon>Myxococcus</taxon>
    </lineage>
</organism>
<dbReference type="InterPro" id="IPR011047">
    <property type="entry name" value="Quinoprotein_ADH-like_sf"/>
</dbReference>
<feature type="compositionally biased region" description="Low complexity" evidence="2">
    <location>
        <begin position="4056"/>
        <end position="4071"/>
    </location>
</feature>
<name>A0A540X3E2_9BACT</name>
<dbReference type="SUPFAM" id="SSF63825">
    <property type="entry name" value="YWTD domain"/>
    <property type="match status" value="1"/>
</dbReference>
<gene>
    <name evidence="4" type="ORF">FJV41_11775</name>
</gene>
<dbReference type="Proteomes" id="UP000315369">
    <property type="component" value="Unassembled WGS sequence"/>
</dbReference>
<protein>
    <recommendedName>
        <fullName evidence="3">IPT/TIG domain-containing protein</fullName>
    </recommendedName>
</protein>
<dbReference type="PANTHER" id="PTHR31513">
    <property type="entry name" value="EPHRIN TYPE-B RECEPTOR"/>
    <property type="match status" value="1"/>
</dbReference>
<dbReference type="SUPFAM" id="SSF81296">
    <property type="entry name" value="E set domains"/>
    <property type="match status" value="6"/>
</dbReference>
<keyword evidence="1" id="KW-0732">Signal</keyword>
<feature type="domain" description="IPT/TIG" evidence="3">
    <location>
        <begin position="1331"/>
        <end position="1416"/>
    </location>
</feature>
<dbReference type="Gene3D" id="2.130.10.10">
    <property type="entry name" value="YVTN repeat-like/Quinoprotein amine dehydrogenase"/>
    <property type="match status" value="1"/>
</dbReference>
<proteinExistence type="predicted"/>
<dbReference type="Pfam" id="PF17957">
    <property type="entry name" value="Big_7"/>
    <property type="match status" value="1"/>
</dbReference>
<dbReference type="Pfam" id="PF01833">
    <property type="entry name" value="TIG"/>
    <property type="match status" value="4"/>
</dbReference>
<dbReference type="InterPro" id="IPR015943">
    <property type="entry name" value="WD40/YVTN_repeat-like_dom_sf"/>
</dbReference>
<dbReference type="SUPFAM" id="SSF75011">
    <property type="entry name" value="3-carboxy-cis,cis-mucoante lactonizing enzyme"/>
    <property type="match status" value="1"/>
</dbReference>
<dbReference type="PANTHER" id="PTHR31513:SF2">
    <property type="entry name" value="MRAZ"/>
    <property type="match status" value="1"/>
</dbReference>
<comment type="caution">
    <text evidence="4">The sequence shown here is derived from an EMBL/GenBank/DDBJ whole genome shotgun (WGS) entry which is preliminary data.</text>
</comment>
<dbReference type="InterPro" id="IPR014756">
    <property type="entry name" value="Ig_E-set"/>
</dbReference>
<reference evidence="4 5" key="1">
    <citation type="submission" date="2019-06" db="EMBL/GenBank/DDBJ databases">
        <authorList>
            <person name="Livingstone P."/>
            <person name="Whitworth D."/>
        </authorList>
    </citation>
    <scope>NUCLEOTIDE SEQUENCE [LARGE SCALE GENOMIC DNA]</scope>
    <source>
        <strain evidence="4 5">AM401</strain>
    </source>
</reference>
<sequence length="4578" mass="465474">MAGSGEQTLQSVPPVELLPVAMTPAPDSLVAEAGQIRIDFTLPVQESSLTEETLQVSVVHANGVSTPSVPGTRTVEFAVRGSSVVFTPASPFVAGDLVTVYVDGLQSFGSQRQAESFVGTFELAEEGAVQPRIASLTPASGLADEETMAVLTGSGFREGTRVFVGGQEALTTVVSQDPQSIILRIPKARLENGVRLVGAAMVEVRDPSTLAARLMGGFVYRDAPKLVSLSPERAPGQGGVLVALQGRGFAPGLRVNFGGTDSFDVRVTSSQSAEAVAPTHTPGLVDVSVSVGADSGTLPASFLYGSGAVARLSTPPVRDVVVDGAIAYVALGATVDVYGADGQLLMANRQTAVGGLLLANLSEPTHVTLIRSISFPGLGGSRRVLKRGNTVFVAAGSGGVRRVDVTRPDEPLERPELSGNASDIALDGSLLFVGGPEGVHVYDVSDEARRPLRVGSRSIPGGVSALALQGTNLLVSSASRSPARLYVLDARTGDLAERGATDLVAPALHITAEGSRAFLSLGRARQVAIYDLTAPASPAPAGTLVVDDPLGGNWVSAEQTRVAAGIAYVAAGGGKVQRFAVPVGAVPTRLGRASVVGDARTLAFMGRHLLVGTLVLDGDGTPVELPVSDPDDADLPLAGALASVELDTLEIRGTQPGEGDTVAPGEVARVLVTALPDVATASEVVLVRGSDGEPVAVSRQVRADEQGGQVVLTPYAPLALDTGYELRVGANLADLRGARLGTAARIRFRTSRDASLERPEVSSVAPAQGLEAGGTIVEVLGTGFLQGCVVRVGGQPAVVQAVAPDGRWVRIEVPPGKAGAAAVEVINPGGLTGLRLGAYRYLVPPVIAKVQPAHAPFGSRAVVTLTGEGLFPGSEVAFGQTPARGVTMDDTGALRVEVPDDVTGSVALTVLTPGVPPRQFSLPEGFTFTLAERARLDDVGGVLVRAGPRLFTAREGWLSTVDLSDARSPLITGTVEGVAAPVDLAVDGDTLYLAGEGEVVRYDLSACTEAPRSPCEPAFIERVALAPSGGVLLSAVAAGGSRAYIAVAGGHELALMAPVGGTYVVVGRTVLGSGVVRDLDVVDDSLLVLVEDGASSRLEVRGTEGSDLPLIGEVRGLTAPVSVMAREGTRVAVAAGRRLSLVDMTDLSAPIVVAAAADPSGTTSSSLSLSGPWLLAVGGTRAAWIDISLGLDEATFAEGVGAGPGSAIVNGVAVVAAGDSLRILRVPYPTVDTLSPSPGGRVPSGASVAVTLPVELPQAMTTSSMVELRDGAALVPGSRLPGTLTFVPSAALDPTRIYSAQVTLAPMADIEGGAVQGTWTYPLRGGGAPVSLRVDAVDPVSGPVAGGVPVTVHGLGFDASTHVQVGGAEAQVIESVLPEQLTVTLPASSLAGPAVVRVKRESDGAEARAVTPFLYVAPLTFASVTPGAVDMAGGWVRISGAGFHRGLEVLFGSTVASTRSWTPDSVEALVPSGPEGHLTLNLRQPGVSPVVVADAVYRGDVRAPLVARVEPLDTVGASSVPLTATFDVRFDEGLSLASASRLRLMRSPTRVAEAGVSTLLPDGRTLRFTPTAPLVSTTFYVLSAEGVTDVAGNIAAPYERVFRTVDTVKPTLRLRRSDGGLVVDHAVFAAGVAWTFRVDGSDDSDGSVTTSLRVDGQPLTALSGGDYRYSWPMDAVNGPSTLVATATDSSGNTSQPLTVVVSIVADSPPTVSIDSPAEDLTAEEGETRNVVVSALDNHDLRVLELHVDGVPVVRHEQDSGTTASVSYPVGLARLTGAATSATRVLTAFATDDEGQVTAATPRTITVTRDVTAPVVALRTPVAGGRVVGGAALVLEATATDANGVVEVEFLVDGAPVGVARRAPWTVTWAAPVVTSAEAHQVVAVARDARANSTEAVASFTVEPSSGRPYVSFAAPSVGAVLSEGRSFDVLVDATAQAGVASVRIRSGADERVLTQSPWRATFKAPVLDGASAPLRLEAQATDRAGAMSPIIQLHVTVMDDGASSVSVSLAQEPAGPALLGGSTLALVGTVEAGATPALSVHVADAELPVRLAANQSSGETILPEGPEGASVVARAAGTALGGARGVAEHGGALSVFAHGQATQVEDSLAAMEPVALVSQGDDVLVLRADGGGGGELELRSRLTGQRRASRSLVGIPVGVSFGGDSAVVALRRGGAGALERFTLPGLVFQTSTELVRSPTAMDGSAAWLAVATDEGVELRTWTGGRLGFVPLGPVSAVSMEGTRLFAVAGTELVLLDVSWPQAPRIAARAGHGATVSAKVAALADGGVCVAGVRVRCFAADVVAGTLTSRGEAVLGASALSAAAFGELLVVGTQTGARLLDARGAPVAAGLYPAVTGVAGLVPGALVGGLVRGVSRQAVVRGAATPRLTLAALPATALRGGRLQLMDAQVSDDLLGLNGYVSEVSVNQVVVDVRDSRPPSYVDLPLTGDTATVEWWVRDLAGKQARVTRQISLSGAATGPALASIQLPLTVAEGAYFSVVAIPEEPARVAQVEVTLEGAQPMLLVAPVLAGELRAPLVGSTTPLTVTLVAIDAEGRRGPAREHTVQVVDGLNGQGPAVVLERVGTGLVYEGSRVTVRASLMPGGTGDSVRFLVDGQDAGAGVGSVVEAALRMPLGVGTRAVVVTAVARDSAGRESAPTVLTLNVVDDLAPPLVAVMVDPSGDIVAAGSELLARAEASDDGTLERVSLEVRLSGVLHATGGPELRFHVPDATPTGALLELRATAKDRANNTTTAVVSRTVVGARLPTEVASVTLDGATRLVRLGEHVHVATSSGLWIGRLMGAASSPGLAPVATVSTPVAPVSLAVLGDHVALALGEAGLWLVDIGVPASPRVVGRLEGQYTGVAASGRFYAARTRTDGQRVVEALDLGDPTMPIRSVLSQGSAELLLGAQADGPIIAVGTSTVRVPLVTPEGQGGVGELSVAPAQVRATQVDGDLVVSATDSAVHAWVRANGTTLSHVSEVGMPSGVRALDVVRGVAYVAGGDGWLRVVDLREPSRPWVVARSALDVSDVLVTEGLLLTAGPTGVRVLKLPDSVPTVVAEPVALPDMVVGLAPFRGGVLAATRLSGVQAIDVAGGAKPQVVGPLFAGQDVRQVERAGRDVLFLDGSTLKVARETAEGALSANDLRADALVALGAVERFAATQGRLWTVSSGTVKSVRWPAAEARDALVLGSAALDVAGDEKRALVALGNQGVGVVEVAPSGQLRRVATLPVAATNVALDGTLAVVGGTTSLAIYRWEDGASPVLIGTVPTAGAVQRIRLEGRLALVSEGTEGVELWHLPEGAAAVRLGKLSATSASDAVLAAGRILVADGAMGVRDFSPPVAVIPSARVYVPGGTVTAEAGTDVVLAAEARGVAVDDAELVVDGVPVVAVDDQAPRARWSVPADSVVGQRHSLRFRVRGAGGVEALSPALFVDVKAPSTGAPVVAVVSPGANQQLRSGAVVTVSARRTGGLSPVSVVARLGSLYLGSLTSESSDPTLFKAWVRAPVVSTSVDLPLTVQLTDGAGRSAEAAVTVRVLADTQAPGVATGLPSELRVSPFVNLLHLVTTDDGQVSLSLERDGVVVASGAEASGSASLDHALVLSEELIGQEVRLTVTAEDAAGRRSVAEQRYVVKPDGSAPTVVLGTGTPPETGHEGATLVVQATAWDADGDLVGVRLYADGVEIGAGTGGQVSASHVLPMQSTKASVQFRAVATDARGRTATAERTTTVNSNVPPVLTFSMTPDPAIQGELVRICARATDTVGVSDLTATVDGVPMLVPTSCGAGCRELCTDATVASTATAVHVAASAEDTMGSVVAGERTFQVNANQPPVISLGAISFLSVGVDADLSGWISDERGPLAWAEFRVNGAVLGSRVASPNVGATLRQRYTPAVTGTAQVCLFAEDRMGLVGQSCQSVAVVEPQQPTEITEVIAANDFRFENQDIVVKGNKVLRIDGAHTFRSLYVLDTATVTHSAHGVSGQNGMDLTVTHEVRVATGARIDVSERGYLGGYREGNAQRAGRTLGNVSSGLENAAGSHGGHGGHGQYGVENMPVYGDYREPAAPGSGGAATNSSSMGGTGGGLLKVKAGSLKLDGQLLADGQLGWHGGAGGGIRVEVGAFTGTGSINANGGNSYIGGGGGGGRVAVYYDTATSSFDWSKVLARGGPNGGVGSVYLKGSLQEYGDLVFDQVQYGFDINYVKSTPVEGGAYDRFAVRRTANIEVQQDLVTPWLQVDGGTLLARGQVSGAIPALAVLNGGHLSLSRPWAFPEGIPVELGSSSQLTVAGGAPLKLSSLKLGSSALVKLSDVTLPQAPALELEVSGAVEVGSAARIDVSERGYLGGYREGNAQRAGRTLGNVSSGLENAAGSHGGHGGHGQYGVENMPVYGDYREPAAPGSGGAATNSSSMGGTGGGLLKVKAGSLKLDGQLLADGQLGWHGGAGGGIRVEVGAFTGTGSINANGGNSYIGGGGGGGRVAVYYDTATSSFDWSKVLARGGPNGGVGSVYLKGSLQEYGDLVFDQVQYGFDINYVKPTTLLSSPGGQQVFRNFTVTRNAQVFTTDTLVITGTLTVSPGARLQSQNYNLP</sequence>
<dbReference type="SUPFAM" id="SSF50998">
    <property type="entry name" value="Quinoprotein alcohol dehydrogenase-like"/>
    <property type="match status" value="1"/>
</dbReference>
<feature type="domain" description="IPT/TIG" evidence="3">
    <location>
        <begin position="844"/>
        <end position="929"/>
    </location>
</feature>
<keyword evidence="5" id="KW-1185">Reference proteome</keyword>
<dbReference type="SMART" id="SM00429">
    <property type="entry name" value="IPT"/>
    <property type="match status" value="5"/>
</dbReference>
<feature type="domain" description="IPT/TIG" evidence="3">
    <location>
        <begin position="758"/>
        <end position="842"/>
    </location>
</feature>
<dbReference type="Pfam" id="PF13205">
    <property type="entry name" value="Big_5"/>
    <property type="match status" value="1"/>
</dbReference>
<accession>A0A540X3E2</accession>
<evidence type="ECO:0000259" key="3">
    <source>
        <dbReference type="SMART" id="SM00429"/>
    </source>
</evidence>
<feature type="region of interest" description="Disordered" evidence="2">
    <location>
        <begin position="4025"/>
        <end position="4071"/>
    </location>
</feature>